<dbReference type="PANTHER" id="PTHR32024">
    <property type="entry name" value="TRK SYSTEM POTASSIUM UPTAKE PROTEIN TRKG-RELATED"/>
    <property type="match status" value="1"/>
</dbReference>
<dbReference type="AlphaFoldDB" id="A0A644WVG1"/>
<comment type="subcellular location">
    <subcellularLocation>
        <location evidence="1">Cell inner membrane</location>
        <topology evidence="1">Multi-pass membrane protein</topology>
    </subcellularLocation>
</comment>
<proteinExistence type="inferred from homology"/>
<name>A0A644WVG1_9ZZZZ</name>
<reference evidence="13" key="1">
    <citation type="submission" date="2019-08" db="EMBL/GenBank/DDBJ databases">
        <authorList>
            <person name="Kucharzyk K."/>
            <person name="Murdoch R.W."/>
            <person name="Higgins S."/>
            <person name="Loffler F."/>
        </authorList>
    </citation>
    <scope>NUCLEOTIDE SEQUENCE</scope>
</reference>
<evidence type="ECO:0000256" key="10">
    <source>
        <dbReference type="ARBA" id="ARBA00023065"/>
    </source>
</evidence>
<evidence type="ECO:0000256" key="1">
    <source>
        <dbReference type="ARBA" id="ARBA00004429"/>
    </source>
</evidence>
<dbReference type="GO" id="GO:0005886">
    <property type="term" value="C:plasma membrane"/>
    <property type="evidence" value="ECO:0007669"/>
    <property type="project" value="UniProtKB-SubCell"/>
</dbReference>
<keyword evidence="5" id="KW-0997">Cell inner membrane</keyword>
<gene>
    <name evidence="13" type="primary">trkG_5</name>
    <name evidence="13" type="ORF">SDC9_54077</name>
</gene>
<feature type="transmembrane region" description="Helical" evidence="12">
    <location>
        <begin position="456"/>
        <end position="476"/>
    </location>
</feature>
<feature type="transmembrane region" description="Helical" evidence="12">
    <location>
        <begin position="238"/>
        <end position="259"/>
    </location>
</feature>
<dbReference type="InterPro" id="IPR003445">
    <property type="entry name" value="Cat_transpt"/>
</dbReference>
<feature type="transmembrane region" description="Helical" evidence="12">
    <location>
        <begin position="36"/>
        <end position="56"/>
    </location>
</feature>
<evidence type="ECO:0000256" key="5">
    <source>
        <dbReference type="ARBA" id="ARBA00022519"/>
    </source>
</evidence>
<evidence type="ECO:0000256" key="12">
    <source>
        <dbReference type="SAM" id="Phobius"/>
    </source>
</evidence>
<protein>
    <submittedName>
        <fullName evidence="13">Trk system potassium uptake protein TrkG</fullName>
    </submittedName>
</protein>
<keyword evidence="8" id="KW-0630">Potassium</keyword>
<keyword evidence="7 12" id="KW-0812">Transmembrane</keyword>
<evidence type="ECO:0000256" key="7">
    <source>
        <dbReference type="ARBA" id="ARBA00022692"/>
    </source>
</evidence>
<evidence type="ECO:0000256" key="2">
    <source>
        <dbReference type="ARBA" id="ARBA00009137"/>
    </source>
</evidence>
<dbReference type="Pfam" id="PF02386">
    <property type="entry name" value="TrkH"/>
    <property type="match status" value="1"/>
</dbReference>
<keyword evidence="9 12" id="KW-1133">Transmembrane helix</keyword>
<accession>A0A644WVG1</accession>
<keyword evidence="11 12" id="KW-0472">Membrane</keyword>
<evidence type="ECO:0000256" key="6">
    <source>
        <dbReference type="ARBA" id="ARBA00022538"/>
    </source>
</evidence>
<dbReference type="PIRSF" id="PIRSF006247">
    <property type="entry name" value="TrkH"/>
    <property type="match status" value="1"/>
</dbReference>
<feature type="transmembrane region" description="Helical" evidence="12">
    <location>
        <begin position="7"/>
        <end position="30"/>
    </location>
</feature>
<evidence type="ECO:0000256" key="11">
    <source>
        <dbReference type="ARBA" id="ARBA00023136"/>
    </source>
</evidence>
<evidence type="ECO:0000256" key="3">
    <source>
        <dbReference type="ARBA" id="ARBA00022448"/>
    </source>
</evidence>
<evidence type="ECO:0000256" key="8">
    <source>
        <dbReference type="ARBA" id="ARBA00022958"/>
    </source>
</evidence>
<dbReference type="InterPro" id="IPR004772">
    <property type="entry name" value="TrkH"/>
</dbReference>
<feature type="transmembrane region" description="Helical" evidence="12">
    <location>
        <begin position="271"/>
        <end position="289"/>
    </location>
</feature>
<dbReference type="PANTHER" id="PTHR32024:SF2">
    <property type="entry name" value="TRK SYSTEM POTASSIUM UPTAKE PROTEIN TRKG-RELATED"/>
    <property type="match status" value="1"/>
</dbReference>
<sequence length="480" mass="52447">MNKKMHLYILGFLLRIEAAFMIPSGIISLVSQEPRAAAAFFGTSIFMLIAGTLMSHRPPQNKTLNTKEGLRIAATSWVLLSAFGALPLYFAGIGATYLDCLFEIVSGFTTTGASVFTDVEILPRGILFWRSFTHWIGGMGVLVFLISITSFSSGSLMHIMQAESPGPTVSKLVPKVKETAKILYTIYLFLTIVQILLLVMGGMPLFDSILNTFGTAGTGGFAIKNKSIGYYNSAYVDYVIGIFMVLFGINFNAYFLLYSRKIKDFWKSEEPKVYLGIIAAAVLTITLNIHQTSYDSISRAFRDAFFQVSSIITTTGFVTADYDAWPQLSRTILLLLMFFGACAGSTGGGIKISRLIIYFKEAKRAIKQFAHPKAVEVVRLEGKTVDNETVSMANIFLIMYFGVFIASVLLVSLDGYSFDTSFSAVAACLNNIGPGLGAVGPTGNYASLSALSKGTLIIDMLMGRLEIFPFVAFLGMRRGR</sequence>
<evidence type="ECO:0000256" key="9">
    <source>
        <dbReference type="ARBA" id="ARBA00022989"/>
    </source>
</evidence>
<comment type="similarity">
    <text evidence="2">Belongs to the TrkH potassium transport family.</text>
</comment>
<organism evidence="13">
    <name type="scientific">bioreactor metagenome</name>
    <dbReference type="NCBI Taxonomy" id="1076179"/>
    <lineage>
        <taxon>unclassified sequences</taxon>
        <taxon>metagenomes</taxon>
        <taxon>ecological metagenomes</taxon>
    </lineage>
</organism>
<feature type="transmembrane region" description="Helical" evidence="12">
    <location>
        <begin position="132"/>
        <end position="151"/>
    </location>
</feature>
<comment type="caution">
    <text evidence="13">The sequence shown here is derived from an EMBL/GenBank/DDBJ whole genome shotgun (WGS) entry which is preliminary data.</text>
</comment>
<feature type="transmembrane region" description="Helical" evidence="12">
    <location>
        <begin position="182"/>
        <end position="206"/>
    </location>
</feature>
<feature type="transmembrane region" description="Helical" evidence="12">
    <location>
        <begin position="77"/>
        <end position="98"/>
    </location>
</feature>
<evidence type="ECO:0000313" key="13">
    <source>
        <dbReference type="EMBL" id="MPM07769.1"/>
    </source>
</evidence>
<keyword evidence="6" id="KW-0633">Potassium transport</keyword>
<dbReference type="GO" id="GO:0015379">
    <property type="term" value="F:potassium:chloride symporter activity"/>
    <property type="evidence" value="ECO:0007669"/>
    <property type="project" value="InterPro"/>
</dbReference>
<feature type="transmembrane region" description="Helical" evidence="12">
    <location>
        <begin position="332"/>
        <end position="357"/>
    </location>
</feature>
<dbReference type="EMBL" id="VSSQ01001374">
    <property type="protein sequence ID" value="MPM07769.1"/>
    <property type="molecule type" value="Genomic_DNA"/>
</dbReference>
<feature type="transmembrane region" description="Helical" evidence="12">
    <location>
        <begin position="393"/>
        <end position="413"/>
    </location>
</feature>
<keyword evidence="4" id="KW-1003">Cell membrane</keyword>
<keyword evidence="10" id="KW-0406">Ion transport</keyword>
<keyword evidence="3" id="KW-0813">Transport</keyword>
<evidence type="ECO:0000256" key="4">
    <source>
        <dbReference type="ARBA" id="ARBA00022475"/>
    </source>
</evidence>